<dbReference type="AlphaFoldDB" id="A0A418VA30"/>
<dbReference type="PANTHER" id="PTHR30055">
    <property type="entry name" value="HTH-TYPE TRANSCRIPTIONAL REGULATOR RUTR"/>
    <property type="match status" value="1"/>
</dbReference>
<evidence type="ECO:0000256" key="1">
    <source>
        <dbReference type="ARBA" id="ARBA00023125"/>
    </source>
</evidence>
<dbReference type="InterPro" id="IPR009057">
    <property type="entry name" value="Homeodomain-like_sf"/>
</dbReference>
<feature type="DNA-binding region" description="H-T-H motif" evidence="2">
    <location>
        <begin position="45"/>
        <end position="64"/>
    </location>
</feature>
<sequence>MVRRVSHVTSRPLRARNAEEKKKRRIEILRAAEHLWRTTPYPDLSMSQVAREAQLAKGTLYLYFDTKEELFLALLTEHLEHCLKDLLRGLEAARCTSADQLTDLLVARVVPQEGLRRLLVLLTTVINPSLADEQSQNFRRMLLRYVLPILDVMPFERRTNLRVLMHMYALALGWQLASSGSGLETRAVFSFPSPDISLRPRFEDEFPRALRASVRALVEEAYASVAITAD</sequence>
<keyword evidence="1 2" id="KW-0238">DNA-binding</keyword>
<gene>
    <name evidence="4" type="ORF">D3875_16860</name>
</gene>
<name>A0A418VA30_9DEIO</name>
<dbReference type="SUPFAM" id="SSF46689">
    <property type="entry name" value="Homeodomain-like"/>
    <property type="match status" value="1"/>
</dbReference>
<dbReference type="PANTHER" id="PTHR30055:SF178">
    <property type="entry name" value="POSSIBLE TRANSCRIPTIONAL REGULATORY PROTEIN"/>
    <property type="match status" value="1"/>
</dbReference>
<dbReference type="PROSITE" id="PS50977">
    <property type="entry name" value="HTH_TETR_2"/>
    <property type="match status" value="1"/>
</dbReference>
<dbReference type="InterPro" id="IPR050109">
    <property type="entry name" value="HTH-type_TetR-like_transc_reg"/>
</dbReference>
<evidence type="ECO:0000313" key="4">
    <source>
        <dbReference type="EMBL" id="RJF72965.1"/>
    </source>
</evidence>
<protein>
    <submittedName>
        <fullName evidence="4">TetR/AcrR family transcriptional regulator</fullName>
    </submittedName>
</protein>
<comment type="caution">
    <text evidence="4">The sequence shown here is derived from an EMBL/GenBank/DDBJ whole genome shotgun (WGS) entry which is preliminary data.</text>
</comment>
<dbReference type="EMBL" id="QYUJ01000014">
    <property type="protein sequence ID" value="RJF72965.1"/>
    <property type="molecule type" value="Genomic_DNA"/>
</dbReference>
<evidence type="ECO:0000313" key="5">
    <source>
        <dbReference type="Proteomes" id="UP000286287"/>
    </source>
</evidence>
<organism evidence="4 5">
    <name type="scientific">Deinococcus cavernae</name>
    <dbReference type="NCBI Taxonomy" id="2320857"/>
    <lineage>
        <taxon>Bacteria</taxon>
        <taxon>Thermotogati</taxon>
        <taxon>Deinococcota</taxon>
        <taxon>Deinococci</taxon>
        <taxon>Deinococcales</taxon>
        <taxon>Deinococcaceae</taxon>
        <taxon>Deinococcus</taxon>
    </lineage>
</organism>
<dbReference type="InterPro" id="IPR001647">
    <property type="entry name" value="HTH_TetR"/>
</dbReference>
<reference evidence="4 5" key="1">
    <citation type="submission" date="2018-09" db="EMBL/GenBank/DDBJ databases">
        <authorList>
            <person name="Zhu H."/>
        </authorList>
    </citation>
    <scope>NUCLEOTIDE SEQUENCE [LARGE SCALE GENOMIC DNA]</scope>
    <source>
        <strain evidence="4 5">K2S05-167</strain>
    </source>
</reference>
<dbReference type="GO" id="GO:0000976">
    <property type="term" value="F:transcription cis-regulatory region binding"/>
    <property type="evidence" value="ECO:0007669"/>
    <property type="project" value="TreeGrafter"/>
</dbReference>
<evidence type="ECO:0000256" key="2">
    <source>
        <dbReference type="PROSITE-ProRule" id="PRU00335"/>
    </source>
</evidence>
<evidence type="ECO:0000259" key="3">
    <source>
        <dbReference type="PROSITE" id="PS50977"/>
    </source>
</evidence>
<dbReference type="OrthoDB" id="9814703at2"/>
<dbReference type="Proteomes" id="UP000286287">
    <property type="component" value="Unassembled WGS sequence"/>
</dbReference>
<accession>A0A418VA30</accession>
<dbReference type="Pfam" id="PF00440">
    <property type="entry name" value="TetR_N"/>
    <property type="match status" value="1"/>
</dbReference>
<proteinExistence type="predicted"/>
<feature type="domain" description="HTH tetR-type" evidence="3">
    <location>
        <begin position="22"/>
        <end position="82"/>
    </location>
</feature>
<dbReference type="Gene3D" id="1.10.357.10">
    <property type="entry name" value="Tetracycline Repressor, domain 2"/>
    <property type="match status" value="1"/>
</dbReference>
<keyword evidence="5" id="KW-1185">Reference proteome</keyword>
<dbReference type="PRINTS" id="PR00455">
    <property type="entry name" value="HTHTETR"/>
</dbReference>
<dbReference type="GO" id="GO:0003700">
    <property type="term" value="F:DNA-binding transcription factor activity"/>
    <property type="evidence" value="ECO:0007669"/>
    <property type="project" value="TreeGrafter"/>
</dbReference>